<evidence type="ECO:0000313" key="3">
    <source>
        <dbReference type="Proteomes" id="UP000702209"/>
    </source>
</evidence>
<evidence type="ECO:0000259" key="1">
    <source>
        <dbReference type="Pfam" id="PF13936"/>
    </source>
</evidence>
<dbReference type="InterPro" id="IPR013324">
    <property type="entry name" value="RNA_pol_sigma_r3/r4-like"/>
</dbReference>
<protein>
    <recommendedName>
        <fullName evidence="1">Transposase IS30-like HTH domain-containing protein</fullName>
    </recommendedName>
</protein>
<evidence type="ECO:0000313" key="2">
    <source>
        <dbReference type="EMBL" id="MBF6299102.1"/>
    </source>
</evidence>
<dbReference type="SUPFAM" id="SSF88659">
    <property type="entry name" value="Sigma3 and sigma4 domains of RNA polymerase sigma factors"/>
    <property type="match status" value="1"/>
</dbReference>
<dbReference type="InterPro" id="IPR025246">
    <property type="entry name" value="IS30-like_HTH"/>
</dbReference>
<comment type="caution">
    <text evidence="2">The sequence shown here is derived from an EMBL/GenBank/DDBJ whole genome shotgun (WGS) entry which is preliminary data.</text>
</comment>
<reference evidence="2 3" key="1">
    <citation type="submission" date="2020-10" db="EMBL/GenBank/DDBJ databases">
        <title>Identification of Nocardia species via Next-generation sequencing and recognition of intraspecies genetic diversity.</title>
        <authorList>
            <person name="Li P."/>
            <person name="Li P."/>
            <person name="Lu B."/>
        </authorList>
    </citation>
    <scope>NUCLEOTIDE SEQUENCE [LARGE SCALE GENOMIC DNA]</scope>
    <source>
        <strain evidence="2 3">BJ06-0157</strain>
    </source>
</reference>
<dbReference type="Gene3D" id="1.10.10.60">
    <property type="entry name" value="Homeodomain-like"/>
    <property type="match status" value="2"/>
</dbReference>
<accession>A0ABS0CTG2</accession>
<sequence length="171" mass="19205">MKEPALVRLTRTLSNLPRPLERLIAKLGERPVGAPRKKLVNKVTSANSERRAYRPNRRLLPDEVQKLVAQYEAGASIADLARAFGVHTQTVGTHLKRQGVEKRGAFKLSREQAELAVNLYADGWSTIEIASNFDISTNAARLTLVRAGVTLRSSTEGRWYTRRKSSQRKKK</sequence>
<feature type="domain" description="Transposase IS30-like HTH" evidence="1">
    <location>
        <begin position="57"/>
        <end position="97"/>
    </location>
</feature>
<proteinExistence type="predicted"/>
<keyword evidence="3" id="KW-1185">Reference proteome</keyword>
<dbReference type="EMBL" id="JADLQX010000011">
    <property type="protein sequence ID" value="MBF6299102.1"/>
    <property type="molecule type" value="Genomic_DNA"/>
</dbReference>
<organism evidence="2 3">
    <name type="scientific">Nocardia amamiensis</name>
    <dbReference type="NCBI Taxonomy" id="404578"/>
    <lineage>
        <taxon>Bacteria</taxon>
        <taxon>Bacillati</taxon>
        <taxon>Actinomycetota</taxon>
        <taxon>Actinomycetes</taxon>
        <taxon>Mycobacteriales</taxon>
        <taxon>Nocardiaceae</taxon>
        <taxon>Nocardia</taxon>
    </lineage>
</organism>
<name>A0ABS0CTG2_9NOCA</name>
<dbReference type="Pfam" id="PF13936">
    <property type="entry name" value="HTH_38"/>
    <property type="match status" value="1"/>
</dbReference>
<dbReference type="Proteomes" id="UP000702209">
    <property type="component" value="Unassembled WGS sequence"/>
</dbReference>
<gene>
    <name evidence="2" type="ORF">IU459_16350</name>
</gene>
<dbReference type="RefSeq" id="WP_195130392.1">
    <property type="nucleotide sequence ID" value="NZ_JADLQX010000011.1"/>
</dbReference>